<keyword evidence="2" id="KW-0732">Signal</keyword>
<dbReference type="RefSeq" id="WP_014968106.1">
    <property type="nucleotide sequence ID" value="NC_018664.1"/>
</dbReference>
<feature type="transmembrane region" description="Helical" evidence="1">
    <location>
        <begin position="120"/>
        <end position="145"/>
    </location>
</feature>
<dbReference type="AlphaFoldDB" id="K0B218"/>
<sequence length="214" mass="23599">MKRIINLTLVFVLLISMSVPSFATSTETLELDIESITGEVFDPQQMSKNEKKAYYESIDKQVELMEEKHGQDFDSKSFREELIFVLETEDSFQQLVNENPGAITARAGTWIPDVKVKNDIAASAFNVAIDVALAAAGVGTVAALVKKVGLKEARKIFTRTLASKLKAWGLSALAGSIPLAIDFILDYLNPGDRIAKFFDSKDSYPNNGYIDIIL</sequence>
<name>K0B218_GOTA9</name>
<dbReference type="EMBL" id="CP003326">
    <property type="protein sequence ID" value="AFS78970.1"/>
    <property type="molecule type" value="Genomic_DNA"/>
</dbReference>
<feature type="chain" id="PRO_5003829067" evidence="2">
    <location>
        <begin position="24"/>
        <end position="214"/>
    </location>
</feature>
<dbReference type="OrthoDB" id="1432909at2"/>
<organism evidence="3 4">
    <name type="scientific">Gottschalkia acidurici (strain ATCC 7906 / DSM 604 / BCRC 14475 / CIP 104303 / KCTC 5404 / NCIMB 10678 / 9a)</name>
    <name type="common">Clostridium acidurici</name>
    <dbReference type="NCBI Taxonomy" id="1128398"/>
    <lineage>
        <taxon>Bacteria</taxon>
        <taxon>Bacillati</taxon>
        <taxon>Bacillota</taxon>
        <taxon>Tissierellia</taxon>
        <taxon>Tissierellales</taxon>
        <taxon>Gottschalkiaceae</taxon>
        <taxon>Gottschalkia</taxon>
    </lineage>
</organism>
<reference evidence="3 4" key="1">
    <citation type="journal article" date="2012" name="PLoS ONE">
        <title>The purine-utilizing bacterium Clostridium acidurici 9a: a genome-guided metabolic reconsideration.</title>
        <authorList>
            <person name="Hartwich K."/>
            <person name="Poehlein A."/>
            <person name="Daniel R."/>
        </authorList>
    </citation>
    <scope>NUCLEOTIDE SEQUENCE [LARGE SCALE GENOMIC DNA]</scope>
    <source>
        <strain evidence="4">ATCC 7906 / DSM 604 / BCRC 14475 / CIP 104303 / KCTC 5404 / NCIMB 10678 / 9a</strain>
    </source>
</reference>
<proteinExistence type="predicted"/>
<dbReference type="Proteomes" id="UP000006094">
    <property type="component" value="Chromosome"/>
</dbReference>
<evidence type="ECO:0000313" key="3">
    <source>
        <dbReference type="EMBL" id="AFS78970.1"/>
    </source>
</evidence>
<keyword evidence="1" id="KW-0472">Membrane</keyword>
<dbReference type="HOGENOM" id="CLU_1141480_0_0_9"/>
<gene>
    <name evidence="3" type="ordered locus">Curi_c19660</name>
</gene>
<evidence type="ECO:0000256" key="1">
    <source>
        <dbReference type="SAM" id="Phobius"/>
    </source>
</evidence>
<keyword evidence="1" id="KW-0812">Transmembrane</keyword>
<accession>K0B218</accession>
<feature type="signal peptide" evidence="2">
    <location>
        <begin position="1"/>
        <end position="23"/>
    </location>
</feature>
<evidence type="ECO:0000256" key="2">
    <source>
        <dbReference type="SAM" id="SignalP"/>
    </source>
</evidence>
<keyword evidence="4" id="KW-1185">Reference proteome</keyword>
<evidence type="ECO:0000313" key="4">
    <source>
        <dbReference type="Proteomes" id="UP000006094"/>
    </source>
</evidence>
<dbReference type="KEGG" id="cad:Curi_c19660"/>
<dbReference type="eggNOG" id="COG3209">
    <property type="taxonomic scope" value="Bacteria"/>
</dbReference>
<feature type="transmembrane region" description="Helical" evidence="1">
    <location>
        <begin position="165"/>
        <end position="185"/>
    </location>
</feature>
<keyword evidence="1" id="KW-1133">Transmembrane helix</keyword>
<protein>
    <submittedName>
        <fullName evidence="3">Uncharacterized protein</fullName>
    </submittedName>
</protein>